<dbReference type="PANTHER" id="PTHR38595">
    <property type="entry name" value="CYTOPLASMIC PROTEIN-RELATED"/>
    <property type="match status" value="1"/>
</dbReference>
<evidence type="ECO:0000313" key="2">
    <source>
        <dbReference type="EMBL" id="TWU56288.1"/>
    </source>
</evidence>
<sequence>MPDKQRIDHPTSSLLDRLIGNNDVSNGALRLANGTTAGEVSSAASSPVAVTSPTAGLTRRQHAKQLAILRSQIERDLLALFGTRRLSEDTDLSAWPLVQKSVLNYGVPDLTGSTGSGVDVRRLQRELTDAIKCFEPRLRPATLTVTCRVNEHSTDELSVDIEALFGPSDALESFAMGISINLGSGQCRAVDPKRLRRTG</sequence>
<organism evidence="2 3">
    <name type="scientific">Rubripirellula reticaptiva</name>
    <dbReference type="NCBI Taxonomy" id="2528013"/>
    <lineage>
        <taxon>Bacteria</taxon>
        <taxon>Pseudomonadati</taxon>
        <taxon>Planctomycetota</taxon>
        <taxon>Planctomycetia</taxon>
        <taxon>Pirellulales</taxon>
        <taxon>Pirellulaceae</taxon>
        <taxon>Rubripirellula</taxon>
    </lineage>
</organism>
<dbReference type="EMBL" id="SJPX01000002">
    <property type="protein sequence ID" value="TWU56288.1"/>
    <property type="molecule type" value="Genomic_DNA"/>
</dbReference>
<proteinExistence type="predicted"/>
<dbReference type="InterPro" id="IPR053176">
    <property type="entry name" value="T6SS_TssE1-like"/>
</dbReference>
<dbReference type="Pfam" id="PF04965">
    <property type="entry name" value="GPW_gp25"/>
    <property type="match status" value="1"/>
</dbReference>
<dbReference type="SUPFAM" id="SSF160719">
    <property type="entry name" value="gpW/gp25-like"/>
    <property type="match status" value="1"/>
</dbReference>
<dbReference type="Proteomes" id="UP000317977">
    <property type="component" value="Unassembled WGS sequence"/>
</dbReference>
<dbReference type="NCBIfam" id="TIGR03357">
    <property type="entry name" value="VI_zyme"/>
    <property type="match status" value="1"/>
</dbReference>
<dbReference type="InterPro" id="IPR017737">
    <property type="entry name" value="TssE1-like"/>
</dbReference>
<dbReference type="InterPro" id="IPR007048">
    <property type="entry name" value="IraD/Gp25-like"/>
</dbReference>
<comment type="caution">
    <text evidence="2">The sequence shown here is derived from an EMBL/GenBank/DDBJ whole genome shotgun (WGS) entry which is preliminary data.</text>
</comment>
<keyword evidence="3" id="KW-1185">Reference proteome</keyword>
<dbReference type="AlphaFoldDB" id="A0A5C6F4L4"/>
<feature type="domain" description="IraD/Gp25-like" evidence="1">
    <location>
        <begin position="69"/>
        <end position="163"/>
    </location>
</feature>
<dbReference type="RefSeq" id="WP_146534300.1">
    <property type="nucleotide sequence ID" value="NZ_SJPX01000002.1"/>
</dbReference>
<evidence type="ECO:0000313" key="3">
    <source>
        <dbReference type="Proteomes" id="UP000317977"/>
    </source>
</evidence>
<reference evidence="2 3" key="1">
    <citation type="submission" date="2019-02" db="EMBL/GenBank/DDBJ databases">
        <title>Deep-cultivation of Planctomycetes and their phenomic and genomic characterization uncovers novel biology.</title>
        <authorList>
            <person name="Wiegand S."/>
            <person name="Jogler M."/>
            <person name="Boedeker C."/>
            <person name="Pinto D."/>
            <person name="Vollmers J."/>
            <person name="Rivas-Marin E."/>
            <person name="Kohn T."/>
            <person name="Peeters S.H."/>
            <person name="Heuer A."/>
            <person name="Rast P."/>
            <person name="Oberbeckmann S."/>
            <person name="Bunk B."/>
            <person name="Jeske O."/>
            <person name="Meyerdierks A."/>
            <person name="Storesund J.E."/>
            <person name="Kallscheuer N."/>
            <person name="Luecker S."/>
            <person name="Lage O.M."/>
            <person name="Pohl T."/>
            <person name="Merkel B.J."/>
            <person name="Hornburger P."/>
            <person name="Mueller R.-W."/>
            <person name="Bruemmer F."/>
            <person name="Labrenz M."/>
            <person name="Spormann A.M."/>
            <person name="Op Den Camp H."/>
            <person name="Overmann J."/>
            <person name="Amann R."/>
            <person name="Jetten M.S.M."/>
            <person name="Mascher T."/>
            <person name="Medema M.H."/>
            <person name="Devos D.P."/>
            <person name="Kaster A.-K."/>
            <person name="Ovreas L."/>
            <person name="Rohde M."/>
            <person name="Galperin M.Y."/>
            <person name="Jogler C."/>
        </authorList>
    </citation>
    <scope>NUCLEOTIDE SEQUENCE [LARGE SCALE GENOMIC DNA]</scope>
    <source>
        <strain evidence="2 3">Poly59</strain>
    </source>
</reference>
<accession>A0A5C6F4L4</accession>
<gene>
    <name evidence="2" type="ORF">Poly59_25920</name>
</gene>
<dbReference type="PANTHER" id="PTHR38595:SF1">
    <property type="entry name" value="TYPE VI SECRETION SYSTEM COMPONENT TSSE1"/>
    <property type="match status" value="1"/>
</dbReference>
<evidence type="ECO:0000259" key="1">
    <source>
        <dbReference type="Pfam" id="PF04965"/>
    </source>
</evidence>
<name>A0A5C6F4L4_9BACT</name>
<dbReference type="OrthoDB" id="271327at2"/>
<protein>
    <submittedName>
        <fullName evidence="2">Lysozyme-like protein</fullName>
    </submittedName>
</protein>